<dbReference type="RefSeq" id="WP_163991261.1">
    <property type="nucleotide sequence ID" value="NZ_WUEY01000016.1"/>
</dbReference>
<protein>
    <submittedName>
        <fullName evidence="1">Uncharacterized protein</fullName>
    </submittedName>
</protein>
<dbReference type="EMBL" id="WUEY01000016">
    <property type="protein sequence ID" value="NEI73185.1"/>
    <property type="molecule type" value="Genomic_DNA"/>
</dbReference>
<organism evidence="1 2">
    <name type="scientific">Rhizobium lusitanum</name>
    <dbReference type="NCBI Taxonomy" id="293958"/>
    <lineage>
        <taxon>Bacteria</taxon>
        <taxon>Pseudomonadati</taxon>
        <taxon>Pseudomonadota</taxon>
        <taxon>Alphaproteobacteria</taxon>
        <taxon>Hyphomicrobiales</taxon>
        <taxon>Rhizobiaceae</taxon>
        <taxon>Rhizobium/Agrobacterium group</taxon>
        <taxon>Rhizobium</taxon>
    </lineage>
</organism>
<reference evidence="1 2" key="1">
    <citation type="submission" date="2019-12" db="EMBL/GenBank/DDBJ databases">
        <title>Rhizobium genotypes associated with high levels of biological nitrogen fixation by grain legumes in a temperate-maritime cropping system.</title>
        <authorList>
            <person name="Maluk M."/>
            <person name="Francesc Ferrando Molina F."/>
            <person name="Lopez Del Egido L."/>
            <person name="Lafos M."/>
            <person name="Langarica-Fuentes A."/>
            <person name="Gebre Yohannes G."/>
            <person name="Young M.W."/>
            <person name="Martin P."/>
            <person name="Gantlett R."/>
            <person name="Kenicer G."/>
            <person name="Hawes C."/>
            <person name="Begg G.S."/>
            <person name="Quilliam R.S."/>
            <person name="Squire G.R."/>
            <person name="Poole P.S."/>
            <person name="Young P.W."/>
            <person name="Iannetta P.M."/>
            <person name="James E.K."/>
        </authorList>
    </citation>
    <scope>NUCLEOTIDE SEQUENCE [LARGE SCALE GENOMIC DNA]</scope>
    <source>
        <strain evidence="1 2">JHI1118</strain>
    </source>
</reference>
<gene>
    <name evidence="1" type="ORF">GR212_26855</name>
</gene>
<dbReference type="Proteomes" id="UP000483035">
    <property type="component" value="Unassembled WGS sequence"/>
</dbReference>
<accession>A0A6L9UAX8</accession>
<name>A0A6L9UAX8_9HYPH</name>
<proteinExistence type="predicted"/>
<sequence>MLDLPGEGLVVGAELFEIEAYRLTVLDRLEHLGSDGSISFDAGGGTMTAIVCMKLEMWLDPFQLGFLSDYHDRKFIPSWKR</sequence>
<evidence type="ECO:0000313" key="1">
    <source>
        <dbReference type="EMBL" id="NEI73185.1"/>
    </source>
</evidence>
<comment type="caution">
    <text evidence="1">The sequence shown here is derived from an EMBL/GenBank/DDBJ whole genome shotgun (WGS) entry which is preliminary data.</text>
</comment>
<dbReference type="AlphaFoldDB" id="A0A6L9UAX8"/>
<evidence type="ECO:0000313" key="2">
    <source>
        <dbReference type="Proteomes" id="UP000483035"/>
    </source>
</evidence>